<dbReference type="Proteomes" id="UP000573603">
    <property type="component" value="Unassembled WGS sequence"/>
</dbReference>
<evidence type="ECO:0000259" key="1">
    <source>
        <dbReference type="Pfam" id="PF06985"/>
    </source>
</evidence>
<gene>
    <name evidence="2" type="ORF">FANTH_1613</name>
</gene>
<name>A0A8H4ZVJ8_9HYPO</name>
<evidence type="ECO:0000313" key="2">
    <source>
        <dbReference type="EMBL" id="KAF5253542.1"/>
    </source>
</evidence>
<evidence type="ECO:0000313" key="3">
    <source>
        <dbReference type="Proteomes" id="UP000573603"/>
    </source>
</evidence>
<reference evidence="2 3" key="1">
    <citation type="journal article" date="2020" name="BMC Genomics">
        <title>Correction to: Identification and distribution of gene clusters required for synthesis of sphingolipid metabolism inhibitors in diverse species of the filamentous fungus Fusarium.</title>
        <authorList>
            <person name="Kim H.S."/>
            <person name="Lohmar J.M."/>
            <person name="Busman M."/>
            <person name="Brown D.W."/>
            <person name="Naumann T.A."/>
            <person name="Divon H.H."/>
            <person name="Lysoe E."/>
            <person name="Uhlig S."/>
            <person name="Proctor R.H."/>
        </authorList>
    </citation>
    <scope>NUCLEOTIDE SEQUENCE [LARGE SCALE GENOMIC DNA]</scope>
    <source>
        <strain evidence="2 3">NRRL 25214</strain>
    </source>
</reference>
<protein>
    <recommendedName>
        <fullName evidence="1">Heterokaryon incompatibility domain-containing protein</fullName>
    </recommendedName>
</protein>
<dbReference type="EMBL" id="JABEVY010000034">
    <property type="protein sequence ID" value="KAF5253542.1"/>
    <property type="molecule type" value="Genomic_DNA"/>
</dbReference>
<organism evidence="2 3">
    <name type="scientific">Fusarium anthophilum</name>
    <dbReference type="NCBI Taxonomy" id="48485"/>
    <lineage>
        <taxon>Eukaryota</taxon>
        <taxon>Fungi</taxon>
        <taxon>Dikarya</taxon>
        <taxon>Ascomycota</taxon>
        <taxon>Pezizomycotina</taxon>
        <taxon>Sordariomycetes</taxon>
        <taxon>Hypocreomycetidae</taxon>
        <taxon>Hypocreales</taxon>
        <taxon>Nectriaceae</taxon>
        <taxon>Fusarium</taxon>
        <taxon>Fusarium fujikuroi species complex</taxon>
    </lineage>
</organism>
<sequence length="872" mass="99843">MDQQEQSCKRHDFMVLSASEAFMRTCLSCGLVEDVQPSQQKQQVDPWEGWLRAEIQPLSWPHCVQYSNTGNATLTRTARGDEDVYSYRPNVQTSFQNEAQRERNPYVYSDLPKGSCIRLLELSPGNRLEILSGRLFEVWWEQETCPPYSALSYTWADENGDTSLSNLIFLDKEQKVLRITRNCDRALRSLRHKSKSKLLWVDSICINQSSLSERSHQVGLMKTIYSKATTVHSYVGETVCGDDLTGTEAMALLNDLQVNGILNMLSSKKTSNISVLDKFFARSYFARLWVVQELLLAQSITIHCAEVSLKVTNESISKLYEHGVEVPSWVRFAGRARSKAEQASLDLRDLLAATSVCRVTDLRDKIFGLLGLISNVQASEISPDYELMVREVYIGVATYLMQKSHCCDLIQHANPYWLRKWFENDLQSCKNEYGIPSWVPLWDTDVPLQASEEIFRHIEQIELDSKHLFGKETPAGCCKILTIDGWPHGNDSECDRALKCCKMVDSKSGFLETRIETVIRLNSSIEPVLSLRRDLDVLEGGEYFTGFWNVKDGLKLAIRSFAWVLKCAVSNEDIYLIRAEGCTALFLAHQISDSRKYRLIGSCVAAIVCQTQEPRPAEMLKSDELHHYLRFKPLTIEMIHFMAKWSNQVLELARSDPEDKKHILSIEDQSSHYISGDKPEMSHPSWRSWIPFLSLETRETLEDALEPQKQLPNLVDFWHKARFLYTTVRDWTRSALQVSNHGIMLLYRFPDDLIRVLEDHLGKSLAMEVAFETITGNRPNFQSLHPLRLLLDLLATPGVTWSGDELLGYPRGLKGLFEDFDRLLLALDKDQLFLDQAFPLDLSDKHPEYNSIKETVGWKPALEGLYPRRDVE</sequence>
<feature type="domain" description="Heterokaryon incompatibility" evidence="1">
    <location>
        <begin position="148"/>
        <end position="293"/>
    </location>
</feature>
<keyword evidence="3" id="KW-1185">Reference proteome</keyword>
<proteinExistence type="predicted"/>
<dbReference type="PANTHER" id="PTHR24148:SF73">
    <property type="entry name" value="HET DOMAIN PROTEIN (AFU_ORTHOLOGUE AFUA_8G01020)"/>
    <property type="match status" value="1"/>
</dbReference>
<dbReference type="PANTHER" id="PTHR24148">
    <property type="entry name" value="ANKYRIN REPEAT DOMAIN-CONTAINING PROTEIN 39 HOMOLOG-RELATED"/>
    <property type="match status" value="1"/>
</dbReference>
<dbReference type="AlphaFoldDB" id="A0A8H4ZVJ8"/>
<accession>A0A8H4ZVJ8</accession>
<dbReference type="InterPro" id="IPR052895">
    <property type="entry name" value="HetReg/Transcr_Mod"/>
</dbReference>
<dbReference type="Pfam" id="PF06985">
    <property type="entry name" value="HET"/>
    <property type="match status" value="1"/>
</dbReference>
<dbReference type="InterPro" id="IPR010730">
    <property type="entry name" value="HET"/>
</dbReference>
<comment type="caution">
    <text evidence="2">The sequence shown here is derived from an EMBL/GenBank/DDBJ whole genome shotgun (WGS) entry which is preliminary data.</text>
</comment>